<name>D7EC35_METEZ</name>
<protein>
    <submittedName>
        <fullName evidence="2">Uncharacterized protein</fullName>
    </submittedName>
</protein>
<keyword evidence="1" id="KW-0812">Transmembrane</keyword>
<dbReference type="HOGENOM" id="CLU_3130830_0_0_2"/>
<evidence type="ECO:0000313" key="3">
    <source>
        <dbReference type="Proteomes" id="UP000000391"/>
    </source>
</evidence>
<keyword evidence="2" id="KW-0614">Plasmid</keyword>
<dbReference type="Proteomes" id="UP000000391">
    <property type="component" value="Plasmid pMETEV01"/>
</dbReference>
<keyword evidence="1" id="KW-0472">Membrane</keyword>
<keyword evidence="3" id="KW-1185">Reference proteome</keyword>
<reference evidence="2 3" key="1">
    <citation type="submission" date="2010-06" db="EMBL/GenBank/DDBJ databases">
        <title>Complete sequence plasmid of Methanohalobium evestigatum Z-7303.</title>
        <authorList>
            <consortium name="US DOE Joint Genome Institute"/>
            <person name="Lucas S."/>
            <person name="Copeland A."/>
            <person name="Lapidus A."/>
            <person name="Cheng J.-F."/>
            <person name="Bruce D."/>
            <person name="Goodwin L."/>
            <person name="Pitluck S."/>
            <person name="Saunders E."/>
            <person name="Detter J.C."/>
            <person name="Han C."/>
            <person name="Tapia R."/>
            <person name="Land M."/>
            <person name="Hauser L."/>
            <person name="Kyrpides N."/>
            <person name="Mikhailova N."/>
            <person name="Sieprawska-Lupa M."/>
            <person name="Whitman W.B."/>
            <person name="Anderson I."/>
            <person name="Woyke T."/>
        </authorList>
    </citation>
    <scope>NUCLEOTIDE SEQUENCE [LARGE SCALE GENOMIC DNA]</scope>
    <source>
        <strain evidence="3">ATCC BAA-1072 / DSM 3721 / NBRC 107634 / OCM 161 / Z-7303</strain>
        <plasmid evidence="3">Plasmid pMETEV01</plasmid>
    </source>
</reference>
<gene>
    <name evidence="2" type="ordered locus">Metev_2346</name>
</gene>
<feature type="transmembrane region" description="Helical" evidence="1">
    <location>
        <begin position="14"/>
        <end position="39"/>
    </location>
</feature>
<keyword evidence="1" id="KW-1133">Transmembrane helix</keyword>
<dbReference type="KEGG" id="mev:Metev_2346"/>
<evidence type="ECO:0000313" key="2">
    <source>
        <dbReference type="EMBL" id="ADI75157.1"/>
    </source>
</evidence>
<geneLocation type="plasmid" evidence="2 3">
    <name>pMETEV01</name>
</geneLocation>
<evidence type="ECO:0000256" key="1">
    <source>
        <dbReference type="SAM" id="Phobius"/>
    </source>
</evidence>
<proteinExistence type="predicted"/>
<accession>D7EC35</accession>
<dbReference type="EMBL" id="CP002070">
    <property type="protein sequence ID" value="ADI75157.1"/>
    <property type="molecule type" value="Genomic_DNA"/>
</dbReference>
<organism evidence="2 3">
    <name type="scientific">Methanohalobium evestigatum (strain ATCC BAA-1072 / DSM 3721 / NBRC 107634 / OCM 161 / Z-7303)</name>
    <dbReference type="NCBI Taxonomy" id="644295"/>
    <lineage>
        <taxon>Archaea</taxon>
        <taxon>Methanobacteriati</taxon>
        <taxon>Methanobacteriota</taxon>
        <taxon>Stenosarchaea group</taxon>
        <taxon>Methanomicrobia</taxon>
        <taxon>Methanosarcinales</taxon>
        <taxon>Methanosarcinaceae</taxon>
        <taxon>Methanohalobium</taxon>
    </lineage>
</organism>
<sequence>MRAYPLPNKYLKTLFISIFLIAIYAPSLLGFFVVMSIYIMRHRFSIVDT</sequence>
<dbReference type="AlphaFoldDB" id="D7EC35"/>